<dbReference type="SMART" id="SM00220">
    <property type="entry name" value="S_TKc"/>
    <property type="match status" value="2"/>
</dbReference>
<dbReference type="PANTHER" id="PTHR43289">
    <property type="entry name" value="MITOGEN-ACTIVATED PROTEIN KINASE KINASE KINASE 20-RELATED"/>
    <property type="match status" value="1"/>
</dbReference>
<keyword evidence="12" id="KW-1185">Reference proteome</keyword>
<proteinExistence type="predicted"/>
<evidence type="ECO:0000259" key="9">
    <source>
        <dbReference type="PROSITE" id="PS50011"/>
    </source>
</evidence>
<keyword evidence="6 7" id="KW-0067">ATP-binding</keyword>
<feature type="domain" description="Protein kinase" evidence="9">
    <location>
        <begin position="192"/>
        <end position="460"/>
    </location>
</feature>
<gene>
    <name evidence="11" type="ORF">FHR32_006629</name>
</gene>
<feature type="compositionally biased region" description="Gly residues" evidence="8">
    <location>
        <begin position="467"/>
        <end position="479"/>
    </location>
</feature>
<evidence type="ECO:0000256" key="8">
    <source>
        <dbReference type="SAM" id="MobiDB-lite"/>
    </source>
</evidence>
<reference evidence="11 12" key="1">
    <citation type="submission" date="2020-08" db="EMBL/GenBank/DDBJ databases">
        <title>Sequencing the genomes of 1000 actinobacteria strains.</title>
        <authorList>
            <person name="Klenk H.-P."/>
        </authorList>
    </citation>
    <scope>NUCLEOTIDE SEQUENCE [LARGE SCALE GENOMIC DNA]</scope>
    <source>
        <strain evidence="11 12">DSM 43023</strain>
    </source>
</reference>
<protein>
    <recommendedName>
        <fullName evidence="1">non-specific serine/threonine protein kinase</fullName>
        <ecNumber evidence="1">2.7.11.1</ecNumber>
    </recommendedName>
</protein>
<evidence type="ECO:0000256" key="6">
    <source>
        <dbReference type="ARBA" id="ARBA00022840"/>
    </source>
</evidence>
<name>A0A7W7S1K4_9ACTN</name>
<feature type="region of interest" description="Disordered" evidence="8">
    <location>
        <begin position="461"/>
        <end position="490"/>
    </location>
</feature>
<evidence type="ECO:0000256" key="4">
    <source>
        <dbReference type="ARBA" id="ARBA00022741"/>
    </source>
</evidence>
<dbReference type="InterPro" id="IPR017441">
    <property type="entry name" value="Protein_kinase_ATP_BS"/>
</dbReference>
<evidence type="ECO:0000256" key="3">
    <source>
        <dbReference type="ARBA" id="ARBA00022679"/>
    </source>
</evidence>
<dbReference type="EC" id="2.7.11.1" evidence="1"/>
<dbReference type="NCBIfam" id="NF047741">
    <property type="entry name" value="antiphage_MADS6"/>
    <property type="match status" value="1"/>
</dbReference>
<dbReference type="GO" id="GO:0005524">
    <property type="term" value="F:ATP binding"/>
    <property type="evidence" value="ECO:0007669"/>
    <property type="project" value="UniProtKB-UniRule"/>
</dbReference>
<evidence type="ECO:0000256" key="1">
    <source>
        <dbReference type="ARBA" id="ARBA00012513"/>
    </source>
</evidence>
<dbReference type="GO" id="GO:0004674">
    <property type="term" value="F:protein serine/threonine kinase activity"/>
    <property type="evidence" value="ECO:0007669"/>
    <property type="project" value="UniProtKB-KW"/>
</dbReference>
<dbReference type="EMBL" id="JACHJU010000003">
    <property type="protein sequence ID" value="MBB4942243.1"/>
    <property type="molecule type" value="Genomic_DNA"/>
</dbReference>
<feature type="domain" description="NERD" evidence="10">
    <location>
        <begin position="10"/>
        <end position="121"/>
    </location>
</feature>
<evidence type="ECO:0000256" key="2">
    <source>
        <dbReference type="ARBA" id="ARBA00022527"/>
    </source>
</evidence>
<dbReference type="InterPro" id="IPR011528">
    <property type="entry name" value="NERD"/>
</dbReference>
<evidence type="ECO:0000256" key="5">
    <source>
        <dbReference type="ARBA" id="ARBA00022777"/>
    </source>
</evidence>
<dbReference type="InterPro" id="IPR011009">
    <property type="entry name" value="Kinase-like_dom_sf"/>
</dbReference>
<dbReference type="PROSITE" id="PS50011">
    <property type="entry name" value="PROTEIN_KINASE_DOM"/>
    <property type="match status" value="2"/>
</dbReference>
<feature type="binding site" evidence="7">
    <location>
        <position position="531"/>
    </location>
    <ligand>
        <name>ATP</name>
        <dbReference type="ChEBI" id="CHEBI:30616"/>
    </ligand>
</feature>
<keyword evidence="2 11" id="KW-0723">Serine/threonine-protein kinase</keyword>
<organism evidence="11 12">
    <name type="scientific">Streptosporangium album</name>
    <dbReference type="NCBI Taxonomy" id="47479"/>
    <lineage>
        <taxon>Bacteria</taxon>
        <taxon>Bacillati</taxon>
        <taxon>Actinomycetota</taxon>
        <taxon>Actinomycetes</taxon>
        <taxon>Streptosporangiales</taxon>
        <taxon>Streptosporangiaceae</taxon>
        <taxon>Streptosporangium</taxon>
    </lineage>
</organism>
<dbReference type="SUPFAM" id="SSF56112">
    <property type="entry name" value="Protein kinase-like (PK-like)"/>
    <property type="match status" value="2"/>
</dbReference>
<dbReference type="Pfam" id="PF00069">
    <property type="entry name" value="Pkinase"/>
    <property type="match status" value="2"/>
</dbReference>
<dbReference type="CDD" id="cd14014">
    <property type="entry name" value="STKc_PknB_like"/>
    <property type="match status" value="1"/>
</dbReference>
<dbReference type="Proteomes" id="UP000534286">
    <property type="component" value="Unassembled WGS sequence"/>
</dbReference>
<dbReference type="PANTHER" id="PTHR43289:SF6">
    <property type="entry name" value="SERINE_THREONINE-PROTEIN KINASE NEKL-3"/>
    <property type="match status" value="1"/>
</dbReference>
<sequence>MAQIVGGGPPVNDAERMAIAHLRDHAPDDWLVLHNIEIPVHGGSYEVDLVVVTGHSVCLIDVKGTRGRIEVAGHKWYPSRRAPYGSPVAKLRGHARALKGRLERARPALGRIYVDALVVLTADDARLVDPSDRPDADANDVTTLSQLVRTLDDVSRVRTGFTRDAKPYHRDIVEALEGTVRRPTGPQRFGNWIVRERLGGTDEVTEYRAVNATVVSSETVLLRVYRADPFQPEEVRAAERVAIANAYEVLAKMPPNDHIVGQRDFFAGEDESQFVLVMDDVHGQALHLRLHDSRQPLSVDARLRVIRDLLRGLAHAHRFRVIHRALSPATVLVTGGGRALLTGFDYARPEDPRTHTVVQRLVDALDPAYVAPECQSRAQSMSRASDVYAAGVIAFQLLTGELPFATTADQFEKGSVLPRHVMISSGVAEEVADLLLRLCAPAPSARPSAAEALDLLRRAVGGEGHRGGSGGGSGRGATGAEGPDHKNLPEGYQLTRTHTVRRKLGSGTFGVVYQVYDNLASTDRVVKLVLKDRESLTERLKQEYQVLRGLSHPNVVKVEHADYLGGTDIPYLVFEYVDGQDVYELVKGRPLGPADAVKLGIDVAEGLVYLHGNGIYHCDIKPRNLLRTDSGCKIIDFNVSVTADSSLSRAGGTGKYAPPDTGVGPFTVADLADRDVYGLGLTLYELVTGEWPFAHPRRGFGEQPIDPSTFPELGDLSSALVSTLTKAISPLRGDRYASAADVLAALKAIGEDVHKPRPAPEPQPLPRRSAGDQNPFVAHLQTLYSQSTSSNAGTRGHDPFDLYVPTALDDRLIPDVRDGRYTLVVITGNAGDGKTAFLEHLVAYAKKHGAQAGEPRDNGADVRLPGGRWLRTNHDGSQDEGDKANDDVLLDFFTPFAGTAPFADSGETRLIAINEGRLIDFLTAHEERFGRLAETVRAGLRGEQVNDGVVVVNLNRRSVVAGDEESIFDRVLRSMTRERLWEACDSCELVKVCYAPHNARTFAHSSAGPKVTKRLRDLYTLAHLRGHLHTTLRDLRSGLAFTLTSGRSCEQIRELYRGDNAEAILDSFYFNSWAGTAGTRDRLLAFLREVDVAAVPDPALDRQIDYVGPDAGQAVMTVDQREDYDVQLLGELFKRLPRSAAPSAEQVAAHLRYVASARRRFYFECVDDRRSQRLLPYRSAERFLGLLSHPARVAGHLPEIVKAINRGEGLPDPGRLGDVLALQIRQVPGGSIRSYRLFPAETLSLTITENAPSPYLEEQADGLILSYHGEAEHRARLSIRLDLYELLSRLRDGYLPGVAERQGLYLGLTIFKNELSAAPYQEVLLTTGGRDLYRIRRASSGQLLMRPLPEGSER</sequence>
<keyword evidence="5 11" id="KW-0418">Kinase</keyword>
<evidence type="ECO:0000313" key="12">
    <source>
        <dbReference type="Proteomes" id="UP000534286"/>
    </source>
</evidence>
<dbReference type="RefSeq" id="WP_184758248.1">
    <property type="nucleotide sequence ID" value="NZ_BAABEK010000087.1"/>
</dbReference>
<evidence type="ECO:0000313" key="11">
    <source>
        <dbReference type="EMBL" id="MBB4942243.1"/>
    </source>
</evidence>
<feature type="domain" description="Protein kinase" evidence="9">
    <location>
        <begin position="498"/>
        <end position="777"/>
    </location>
</feature>
<feature type="region of interest" description="Disordered" evidence="8">
    <location>
        <begin position="753"/>
        <end position="772"/>
    </location>
</feature>
<comment type="caution">
    <text evidence="11">The sequence shown here is derived from an EMBL/GenBank/DDBJ whole genome shotgun (WGS) entry which is preliminary data.</text>
</comment>
<dbReference type="Gene3D" id="1.10.510.10">
    <property type="entry name" value="Transferase(Phosphotransferase) domain 1"/>
    <property type="match status" value="2"/>
</dbReference>
<accession>A0A7W7S1K4</accession>
<dbReference type="InterPro" id="IPR000719">
    <property type="entry name" value="Prot_kinase_dom"/>
</dbReference>
<keyword evidence="3" id="KW-0808">Transferase</keyword>
<keyword evidence="4 7" id="KW-0547">Nucleotide-binding</keyword>
<dbReference type="PROSITE" id="PS00107">
    <property type="entry name" value="PROTEIN_KINASE_ATP"/>
    <property type="match status" value="1"/>
</dbReference>
<evidence type="ECO:0000256" key="7">
    <source>
        <dbReference type="PROSITE-ProRule" id="PRU10141"/>
    </source>
</evidence>
<dbReference type="Pfam" id="PF08378">
    <property type="entry name" value="NERD"/>
    <property type="match status" value="1"/>
</dbReference>
<evidence type="ECO:0000259" key="10">
    <source>
        <dbReference type="PROSITE" id="PS50965"/>
    </source>
</evidence>
<dbReference type="PROSITE" id="PS50965">
    <property type="entry name" value="NERD"/>
    <property type="match status" value="1"/>
</dbReference>